<sequence length="115" mass="12100">MTDFFRLQSAALARSLAEMADGSLATRLRQEQAARVVSAARRLADLAAAGALRLPPIADPAVQAVTEIARHWDATAITALEYAETLPEAAIERLLRAAPAWAAAAQPGTPTRLAA</sequence>
<evidence type="ECO:0000313" key="1">
    <source>
        <dbReference type="EMBL" id="GGJ08870.1"/>
    </source>
</evidence>
<accession>A0A917KC77</accession>
<dbReference type="RefSeq" id="WP_188966309.1">
    <property type="nucleotide sequence ID" value="NZ_BMKW01000003.1"/>
</dbReference>
<organism evidence="1 2">
    <name type="scientific">Neoroseomonas lacus</name>
    <dbReference type="NCBI Taxonomy" id="287609"/>
    <lineage>
        <taxon>Bacteria</taxon>
        <taxon>Pseudomonadati</taxon>
        <taxon>Pseudomonadota</taxon>
        <taxon>Alphaproteobacteria</taxon>
        <taxon>Acetobacterales</taxon>
        <taxon>Acetobacteraceae</taxon>
        <taxon>Neoroseomonas</taxon>
    </lineage>
</organism>
<reference evidence="1" key="2">
    <citation type="submission" date="2020-09" db="EMBL/GenBank/DDBJ databases">
        <authorList>
            <person name="Sun Q."/>
            <person name="Zhou Y."/>
        </authorList>
    </citation>
    <scope>NUCLEOTIDE SEQUENCE</scope>
    <source>
        <strain evidence="1">CGMCC 1.3617</strain>
    </source>
</reference>
<comment type="caution">
    <text evidence="1">The sequence shown here is derived from an EMBL/GenBank/DDBJ whole genome shotgun (WGS) entry which is preliminary data.</text>
</comment>
<evidence type="ECO:0000313" key="2">
    <source>
        <dbReference type="Proteomes" id="UP000661507"/>
    </source>
</evidence>
<proteinExistence type="predicted"/>
<dbReference type="EMBL" id="BMKW01000003">
    <property type="protein sequence ID" value="GGJ08870.1"/>
    <property type="molecule type" value="Genomic_DNA"/>
</dbReference>
<keyword evidence="2" id="KW-1185">Reference proteome</keyword>
<name>A0A917KC77_9PROT</name>
<dbReference type="AlphaFoldDB" id="A0A917KC77"/>
<dbReference type="Proteomes" id="UP000661507">
    <property type="component" value="Unassembled WGS sequence"/>
</dbReference>
<reference evidence="1" key="1">
    <citation type="journal article" date="2014" name="Int. J. Syst. Evol. Microbiol.">
        <title>Complete genome sequence of Corynebacterium casei LMG S-19264T (=DSM 44701T), isolated from a smear-ripened cheese.</title>
        <authorList>
            <consortium name="US DOE Joint Genome Institute (JGI-PGF)"/>
            <person name="Walter F."/>
            <person name="Albersmeier A."/>
            <person name="Kalinowski J."/>
            <person name="Ruckert C."/>
        </authorList>
    </citation>
    <scope>NUCLEOTIDE SEQUENCE</scope>
    <source>
        <strain evidence="1">CGMCC 1.3617</strain>
    </source>
</reference>
<protein>
    <submittedName>
        <fullName evidence="1">Uncharacterized protein</fullName>
    </submittedName>
</protein>
<gene>
    <name evidence="1" type="ORF">GCM10011320_14830</name>
</gene>